<accession>A0ABS8WGM1</accession>
<dbReference type="InterPro" id="IPR018076">
    <property type="entry name" value="T2SS_GspF_dom"/>
</dbReference>
<dbReference type="RefSeq" id="WP_233054423.1">
    <property type="nucleotide sequence ID" value="NZ_CP170335.1"/>
</dbReference>
<keyword evidence="5 6" id="KW-0472">Membrane</keyword>
<evidence type="ECO:0000256" key="1">
    <source>
        <dbReference type="ARBA" id="ARBA00004651"/>
    </source>
</evidence>
<dbReference type="PANTHER" id="PTHR35007">
    <property type="entry name" value="INTEGRAL MEMBRANE PROTEIN-RELATED"/>
    <property type="match status" value="1"/>
</dbReference>
<keyword evidence="2" id="KW-1003">Cell membrane</keyword>
<dbReference type="Pfam" id="PF00482">
    <property type="entry name" value="T2SSF"/>
    <property type="match status" value="1"/>
</dbReference>
<dbReference type="PANTHER" id="PTHR35007:SF2">
    <property type="entry name" value="PILUS ASSEMBLE PROTEIN"/>
    <property type="match status" value="1"/>
</dbReference>
<organism evidence="8 9">
    <name type="scientific">Motilimonas cestriensis</name>
    <dbReference type="NCBI Taxonomy" id="2742685"/>
    <lineage>
        <taxon>Bacteria</taxon>
        <taxon>Pseudomonadati</taxon>
        <taxon>Pseudomonadota</taxon>
        <taxon>Gammaproteobacteria</taxon>
        <taxon>Alteromonadales</taxon>
        <taxon>Alteromonadales genera incertae sedis</taxon>
        <taxon>Motilimonas</taxon>
    </lineage>
</organism>
<evidence type="ECO:0000256" key="5">
    <source>
        <dbReference type="ARBA" id="ARBA00023136"/>
    </source>
</evidence>
<proteinExistence type="predicted"/>
<protein>
    <submittedName>
        <fullName evidence="8">Type II secretion system F family protein</fullName>
    </submittedName>
</protein>
<comment type="subcellular location">
    <subcellularLocation>
        <location evidence="1">Cell membrane</location>
        <topology evidence="1">Multi-pass membrane protein</topology>
    </subcellularLocation>
</comment>
<comment type="caution">
    <text evidence="8">The sequence shown here is derived from an EMBL/GenBank/DDBJ whole genome shotgun (WGS) entry which is preliminary data.</text>
</comment>
<evidence type="ECO:0000313" key="9">
    <source>
        <dbReference type="Proteomes" id="UP001201273"/>
    </source>
</evidence>
<keyword evidence="9" id="KW-1185">Reference proteome</keyword>
<keyword evidence="4 6" id="KW-1133">Transmembrane helix</keyword>
<dbReference type="EMBL" id="JAIMJA010000024">
    <property type="protein sequence ID" value="MCE2596749.1"/>
    <property type="molecule type" value="Genomic_DNA"/>
</dbReference>
<reference evidence="8 9" key="1">
    <citation type="journal article" date="2022" name="Environ. Microbiol. Rep.">
        <title>Eco-phylogenetic analyses reveal divergent evolution of vitamin B12 metabolism in the marine bacterial family 'Psychromonadaceae'.</title>
        <authorList>
            <person name="Jin X."/>
            <person name="Yang Y."/>
            <person name="Cao H."/>
            <person name="Gao B."/>
            <person name="Zhao Z."/>
        </authorList>
    </citation>
    <scope>NUCLEOTIDE SEQUENCE [LARGE SCALE GENOMIC DNA]</scope>
    <source>
        <strain evidence="8 9">MKS20</strain>
    </source>
</reference>
<feature type="transmembrane region" description="Helical" evidence="6">
    <location>
        <begin position="98"/>
        <end position="117"/>
    </location>
</feature>
<evidence type="ECO:0000313" key="8">
    <source>
        <dbReference type="EMBL" id="MCE2596749.1"/>
    </source>
</evidence>
<sequence>MTFIGVASNGFLVAFILGVTGLLLGLIWQWRQQLQQQQRQLIRYVFNAQGRWQSASETPSILVKVGMLYPITDKETKRLTQMLEHGGIYSHGALARLCASKLLMGIGAMLVAFFWQLSQPQPLGYLTLTYVLVGYVLGSNLPEYILRHLGKKAKAQQQQVVPDAIDLMVISIEAGLSLERATEKVGFYLNSVEPRLAAQFLRTHSEMKMVGDHAQCIKKLAWRTGLTELSRLGNTLAMAQKYGAPLAETMRSISSDARQMRKMSLEEQAGRLPGRITLIQMLFIMLPLLVLIIAPTMNLLLDSLS</sequence>
<gene>
    <name evidence="8" type="ORF">K6Y31_18355</name>
</gene>
<evidence type="ECO:0000256" key="6">
    <source>
        <dbReference type="SAM" id="Phobius"/>
    </source>
</evidence>
<evidence type="ECO:0000256" key="3">
    <source>
        <dbReference type="ARBA" id="ARBA00022692"/>
    </source>
</evidence>
<feature type="transmembrane region" description="Helical" evidence="6">
    <location>
        <begin position="6"/>
        <end position="28"/>
    </location>
</feature>
<feature type="transmembrane region" description="Helical" evidence="6">
    <location>
        <begin position="123"/>
        <end position="146"/>
    </location>
</feature>
<evidence type="ECO:0000256" key="4">
    <source>
        <dbReference type="ARBA" id="ARBA00022989"/>
    </source>
</evidence>
<evidence type="ECO:0000256" key="2">
    <source>
        <dbReference type="ARBA" id="ARBA00022475"/>
    </source>
</evidence>
<evidence type="ECO:0000259" key="7">
    <source>
        <dbReference type="Pfam" id="PF00482"/>
    </source>
</evidence>
<keyword evidence="3 6" id="KW-0812">Transmembrane</keyword>
<dbReference type="Proteomes" id="UP001201273">
    <property type="component" value="Unassembled WGS sequence"/>
</dbReference>
<feature type="domain" description="Type II secretion system protein GspF" evidence="7">
    <location>
        <begin position="165"/>
        <end position="293"/>
    </location>
</feature>
<feature type="transmembrane region" description="Helical" evidence="6">
    <location>
        <begin position="281"/>
        <end position="301"/>
    </location>
</feature>
<name>A0ABS8WGM1_9GAMM</name>